<sequence length="113" mass="12097">MCYSSNASGCCPPSQFVSENICGVFHADFPVDVFNDFTGFHLATITIKADSNSAPILVTAKTPSGTIILDNGLNPDNSQTQTLPAVKIVTVSPFSEKTLIAGTYCINIIRRVR</sequence>
<proteinExistence type="predicted"/>
<dbReference type="Proteomes" id="UP000190641">
    <property type="component" value="Unassembled WGS sequence"/>
</dbReference>
<dbReference type="Pfam" id="PF13157">
    <property type="entry name" value="Enas"/>
    <property type="match status" value="1"/>
</dbReference>
<name>A0A9X6B805_BACCE</name>
<evidence type="ECO:0000259" key="1">
    <source>
        <dbReference type="Pfam" id="PF13157"/>
    </source>
</evidence>
<dbReference type="RefSeq" id="WP_078186827.1">
    <property type="nucleotide sequence ID" value="NZ_CP090082.1"/>
</dbReference>
<dbReference type="AlphaFoldDB" id="A0A9X6B805"/>
<reference evidence="2 3" key="1">
    <citation type="submission" date="2017-01" db="EMBL/GenBank/DDBJ databases">
        <title>Bacillus cereus isolates.</title>
        <authorList>
            <person name="Beno S.M."/>
        </authorList>
    </citation>
    <scope>NUCLEOTIDE SEQUENCE [LARGE SCALE GENOMIC DNA]</scope>
    <source>
        <strain evidence="2 3">FSL K6-1030</strain>
    </source>
</reference>
<comment type="caution">
    <text evidence="2">The sequence shown here is derived from an EMBL/GenBank/DDBJ whole genome shotgun (WGS) entry which is preliminary data.</text>
</comment>
<protein>
    <recommendedName>
        <fullName evidence="1">Endospore appendages core domain-containing protein</fullName>
    </recommendedName>
</protein>
<feature type="domain" description="Endospore appendages core" evidence="1">
    <location>
        <begin position="9"/>
        <end position="108"/>
    </location>
</feature>
<evidence type="ECO:0000313" key="3">
    <source>
        <dbReference type="Proteomes" id="UP000190641"/>
    </source>
</evidence>
<organism evidence="2 3">
    <name type="scientific">Bacillus cereus</name>
    <dbReference type="NCBI Taxonomy" id="1396"/>
    <lineage>
        <taxon>Bacteria</taxon>
        <taxon>Bacillati</taxon>
        <taxon>Bacillota</taxon>
        <taxon>Bacilli</taxon>
        <taxon>Bacillales</taxon>
        <taxon>Bacillaceae</taxon>
        <taxon>Bacillus</taxon>
        <taxon>Bacillus cereus group</taxon>
    </lineage>
</organism>
<accession>A0A9X6B805</accession>
<dbReference type="EMBL" id="MUAU01000046">
    <property type="protein sequence ID" value="OOR74157.1"/>
    <property type="molecule type" value="Genomic_DNA"/>
</dbReference>
<gene>
    <name evidence="2" type="ORF">BLX06_15620</name>
</gene>
<dbReference type="InterPro" id="IPR025055">
    <property type="entry name" value="Ena_core"/>
</dbReference>
<evidence type="ECO:0000313" key="2">
    <source>
        <dbReference type="EMBL" id="OOR74157.1"/>
    </source>
</evidence>